<protein>
    <submittedName>
        <fullName evidence="2">Phosphopantetheine-binding protein</fullName>
    </submittedName>
</protein>
<organism evidence="2 3">
    <name type="scientific">Idiomarina xiamenensis 10-D-4</name>
    <dbReference type="NCBI Taxonomy" id="740709"/>
    <lineage>
        <taxon>Bacteria</taxon>
        <taxon>Pseudomonadati</taxon>
        <taxon>Pseudomonadota</taxon>
        <taxon>Gammaproteobacteria</taxon>
        <taxon>Alteromonadales</taxon>
        <taxon>Idiomarinaceae</taxon>
        <taxon>Idiomarina</taxon>
    </lineage>
</organism>
<dbReference type="Gene3D" id="1.10.1200.10">
    <property type="entry name" value="ACP-like"/>
    <property type="match status" value="1"/>
</dbReference>
<feature type="domain" description="Carrier" evidence="1">
    <location>
        <begin position="1"/>
        <end position="77"/>
    </location>
</feature>
<dbReference type="AlphaFoldDB" id="K2JC35"/>
<dbReference type="PROSITE" id="PS50075">
    <property type="entry name" value="CARRIER"/>
    <property type="match status" value="1"/>
</dbReference>
<dbReference type="Proteomes" id="UP000014115">
    <property type="component" value="Unassembled WGS sequence"/>
</dbReference>
<dbReference type="RefSeq" id="WP_008489599.1">
    <property type="nucleotide sequence ID" value="NZ_AMRG01000015.1"/>
</dbReference>
<name>K2JC35_9GAMM</name>
<dbReference type="EMBL" id="AMRG01000015">
    <property type="protein sequence ID" value="EKE80861.1"/>
    <property type="molecule type" value="Genomic_DNA"/>
</dbReference>
<dbReference type="Pfam" id="PF00550">
    <property type="entry name" value="PP-binding"/>
    <property type="match status" value="1"/>
</dbReference>
<dbReference type="OrthoDB" id="9182203at2"/>
<dbReference type="InterPro" id="IPR009081">
    <property type="entry name" value="PP-bd_ACP"/>
</dbReference>
<keyword evidence="3" id="KW-1185">Reference proteome</keyword>
<sequence length="78" mass="8870">MQQNKELVRAFFGRFFETGNLTDDLDIFKAGFVNSLFAMQLIGWIEKNFSTTVSDEDLNLANFNSVNAIANFIERKGV</sequence>
<dbReference type="STRING" id="740709.A10D4_11214"/>
<accession>K2JC35</accession>
<evidence type="ECO:0000313" key="2">
    <source>
        <dbReference type="EMBL" id="EKE80861.1"/>
    </source>
</evidence>
<reference evidence="2 3" key="1">
    <citation type="journal article" date="2012" name="J. Bacteriol.">
        <title>Genome Sequence of Idiomarina xiamenensis Type Strain 10-D-4.</title>
        <authorList>
            <person name="Lai Q."/>
            <person name="Wang L."/>
            <person name="Wang W."/>
            <person name="Shao Z."/>
        </authorList>
    </citation>
    <scope>NUCLEOTIDE SEQUENCE [LARGE SCALE GENOMIC DNA]</scope>
    <source>
        <strain evidence="2 3">10-D-4</strain>
    </source>
</reference>
<evidence type="ECO:0000259" key="1">
    <source>
        <dbReference type="PROSITE" id="PS50075"/>
    </source>
</evidence>
<evidence type="ECO:0000313" key="3">
    <source>
        <dbReference type="Proteomes" id="UP000014115"/>
    </source>
</evidence>
<dbReference type="InterPro" id="IPR036736">
    <property type="entry name" value="ACP-like_sf"/>
</dbReference>
<dbReference type="SUPFAM" id="SSF47336">
    <property type="entry name" value="ACP-like"/>
    <property type="match status" value="1"/>
</dbReference>
<dbReference type="PATRIC" id="fig|740709.3.peg.2266"/>
<proteinExistence type="predicted"/>
<gene>
    <name evidence="2" type="ORF">A10D4_11214</name>
</gene>
<dbReference type="eggNOG" id="COG0236">
    <property type="taxonomic scope" value="Bacteria"/>
</dbReference>
<comment type="caution">
    <text evidence="2">The sequence shown here is derived from an EMBL/GenBank/DDBJ whole genome shotgun (WGS) entry which is preliminary data.</text>
</comment>